<dbReference type="Proteomes" id="UP000009192">
    <property type="component" value="Unassembled WGS sequence"/>
</dbReference>
<evidence type="ECO:0000256" key="3">
    <source>
        <dbReference type="SAM" id="SignalP"/>
    </source>
</evidence>
<proteinExistence type="predicted"/>
<dbReference type="InParanoid" id="B4KWP4"/>
<sequence>MFLALACALLTLLCCHSLLAATVRPYKFGFTIEEQQHRSESRDENGIVMGEFGFITADGIYHVTVYATDENGKFRIISMKNFPYAGPKAPKSPPPTTSTQRIPTPVTKHNFHTVACSGCFLGNSSPETKSNPASAEGHRNTKNEIRPLSQPLSRRQPLCQVLSQFNNQSVQLAMRHLDQP</sequence>
<dbReference type="PANTHER" id="PTHR10380:SF119">
    <property type="entry name" value="PROTEIN LETHAL(3)MALIGNANT BLOOD NEOPLASM 1"/>
    <property type="match status" value="1"/>
</dbReference>
<feature type="signal peptide" evidence="3">
    <location>
        <begin position="1"/>
        <end position="20"/>
    </location>
</feature>
<dbReference type="eggNOG" id="ENOG502S1RB">
    <property type="taxonomic scope" value="Eukaryota"/>
</dbReference>
<dbReference type="GO" id="GO:0008010">
    <property type="term" value="F:structural constituent of chitin-based larval cuticle"/>
    <property type="evidence" value="ECO:0007669"/>
    <property type="project" value="TreeGrafter"/>
</dbReference>
<feature type="compositionally biased region" description="Basic and acidic residues" evidence="2">
    <location>
        <begin position="136"/>
        <end position="145"/>
    </location>
</feature>
<evidence type="ECO:0000256" key="1">
    <source>
        <dbReference type="PROSITE-ProRule" id="PRU00497"/>
    </source>
</evidence>
<feature type="chain" id="PRO_5006456799" evidence="3">
    <location>
        <begin position="21"/>
        <end position="180"/>
    </location>
</feature>
<feature type="region of interest" description="Disordered" evidence="2">
    <location>
        <begin position="125"/>
        <end position="152"/>
    </location>
</feature>
<dbReference type="InterPro" id="IPR000618">
    <property type="entry name" value="Insect_cuticle"/>
</dbReference>
<dbReference type="InterPro" id="IPR050468">
    <property type="entry name" value="Cuticle_Struct_Prot"/>
</dbReference>
<dbReference type="HOGENOM" id="CLU_1596240_0_0_1"/>
<evidence type="ECO:0000313" key="5">
    <source>
        <dbReference type="Proteomes" id="UP000009192"/>
    </source>
</evidence>
<evidence type="ECO:0000313" key="4">
    <source>
        <dbReference type="EMBL" id="EDW17491.2"/>
    </source>
</evidence>
<dbReference type="PANTHER" id="PTHR10380">
    <property type="entry name" value="CUTICLE PROTEIN"/>
    <property type="match status" value="1"/>
</dbReference>
<keyword evidence="5" id="KW-1185">Reference proteome</keyword>
<gene>
    <name evidence="4" type="primary">Dmoj\GI12700</name>
    <name evidence="4" type="ORF">Dmoj_GI12700</name>
</gene>
<name>B4KWP4_DROMO</name>
<dbReference type="PROSITE" id="PS51155">
    <property type="entry name" value="CHIT_BIND_RR_2"/>
    <property type="match status" value="1"/>
</dbReference>
<reference evidence="4 5" key="1">
    <citation type="journal article" date="2007" name="Nature">
        <title>Evolution of genes and genomes on the Drosophila phylogeny.</title>
        <authorList>
            <consortium name="Drosophila 12 Genomes Consortium"/>
            <person name="Clark A.G."/>
            <person name="Eisen M.B."/>
            <person name="Smith D.R."/>
            <person name="Bergman C.M."/>
            <person name="Oliver B."/>
            <person name="Markow T.A."/>
            <person name="Kaufman T.C."/>
            <person name="Kellis M."/>
            <person name="Gelbart W."/>
            <person name="Iyer V.N."/>
            <person name="Pollard D.A."/>
            <person name="Sackton T.B."/>
            <person name="Larracuente A.M."/>
            <person name="Singh N.D."/>
            <person name="Abad J.P."/>
            <person name="Abt D.N."/>
            <person name="Adryan B."/>
            <person name="Aguade M."/>
            <person name="Akashi H."/>
            <person name="Anderson W.W."/>
            <person name="Aquadro C.F."/>
            <person name="Ardell D.H."/>
            <person name="Arguello R."/>
            <person name="Artieri C.G."/>
            <person name="Barbash D.A."/>
            <person name="Barker D."/>
            <person name="Barsanti P."/>
            <person name="Batterham P."/>
            <person name="Batzoglou S."/>
            <person name="Begun D."/>
            <person name="Bhutkar A."/>
            <person name="Blanco E."/>
            <person name="Bosak S.A."/>
            <person name="Bradley R.K."/>
            <person name="Brand A.D."/>
            <person name="Brent M.R."/>
            <person name="Brooks A.N."/>
            <person name="Brown R.H."/>
            <person name="Butlin R.K."/>
            <person name="Caggese C."/>
            <person name="Calvi B.R."/>
            <person name="Bernardo de Carvalho A."/>
            <person name="Caspi A."/>
            <person name="Castrezana S."/>
            <person name="Celniker S.E."/>
            <person name="Chang J.L."/>
            <person name="Chapple C."/>
            <person name="Chatterji S."/>
            <person name="Chinwalla A."/>
            <person name="Civetta A."/>
            <person name="Clifton S.W."/>
            <person name="Comeron J.M."/>
            <person name="Costello J.C."/>
            <person name="Coyne J.A."/>
            <person name="Daub J."/>
            <person name="David R.G."/>
            <person name="Delcher A.L."/>
            <person name="Delehaunty K."/>
            <person name="Do C.B."/>
            <person name="Ebling H."/>
            <person name="Edwards K."/>
            <person name="Eickbush T."/>
            <person name="Evans J.D."/>
            <person name="Filipski A."/>
            <person name="Findeiss S."/>
            <person name="Freyhult E."/>
            <person name="Fulton L."/>
            <person name="Fulton R."/>
            <person name="Garcia A.C."/>
            <person name="Gardiner A."/>
            <person name="Garfield D.A."/>
            <person name="Garvin B.E."/>
            <person name="Gibson G."/>
            <person name="Gilbert D."/>
            <person name="Gnerre S."/>
            <person name="Godfrey J."/>
            <person name="Good R."/>
            <person name="Gotea V."/>
            <person name="Gravely B."/>
            <person name="Greenberg A.J."/>
            <person name="Griffiths-Jones S."/>
            <person name="Gross S."/>
            <person name="Guigo R."/>
            <person name="Gustafson E.A."/>
            <person name="Haerty W."/>
            <person name="Hahn M.W."/>
            <person name="Halligan D.L."/>
            <person name="Halpern A.L."/>
            <person name="Halter G.M."/>
            <person name="Han M.V."/>
            <person name="Heger A."/>
            <person name="Hillier L."/>
            <person name="Hinrichs A.S."/>
            <person name="Holmes I."/>
            <person name="Hoskins R.A."/>
            <person name="Hubisz M.J."/>
            <person name="Hultmark D."/>
            <person name="Huntley M.A."/>
            <person name="Jaffe D.B."/>
            <person name="Jagadeeshan S."/>
            <person name="Jeck W.R."/>
            <person name="Johnson J."/>
            <person name="Jones C.D."/>
            <person name="Jordan W.C."/>
            <person name="Karpen G.H."/>
            <person name="Kataoka E."/>
            <person name="Keightley P.D."/>
            <person name="Kheradpour P."/>
            <person name="Kirkness E.F."/>
            <person name="Koerich L.B."/>
            <person name="Kristiansen K."/>
            <person name="Kudrna D."/>
            <person name="Kulathinal R.J."/>
            <person name="Kumar S."/>
            <person name="Kwok R."/>
            <person name="Lander E."/>
            <person name="Langley C.H."/>
            <person name="Lapoint R."/>
            <person name="Lazzaro B.P."/>
            <person name="Lee S.J."/>
            <person name="Levesque L."/>
            <person name="Li R."/>
            <person name="Lin C.F."/>
            <person name="Lin M.F."/>
            <person name="Lindblad-Toh K."/>
            <person name="Llopart A."/>
            <person name="Long M."/>
            <person name="Low L."/>
            <person name="Lozovsky E."/>
            <person name="Lu J."/>
            <person name="Luo M."/>
            <person name="Machado C.A."/>
            <person name="Makalowski W."/>
            <person name="Marzo M."/>
            <person name="Matsuda M."/>
            <person name="Matzkin L."/>
            <person name="McAllister B."/>
            <person name="McBride C.S."/>
            <person name="McKernan B."/>
            <person name="McKernan K."/>
            <person name="Mendez-Lago M."/>
            <person name="Minx P."/>
            <person name="Mollenhauer M.U."/>
            <person name="Montooth K."/>
            <person name="Mount S.M."/>
            <person name="Mu X."/>
            <person name="Myers E."/>
            <person name="Negre B."/>
            <person name="Newfeld S."/>
            <person name="Nielsen R."/>
            <person name="Noor M.A."/>
            <person name="O'Grady P."/>
            <person name="Pachter L."/>
            <person name="Papaceit M."/>
            <person name="Parisi M.J."/>
            <person name="Parisi M."/>
            <person name="Parts L."/>
            <person name="Pedersen J.S."/>
            <person name="Pesole G."/>
            <person name="Phillippy A.M."/>
            <person name="Ponting C.P."/>
            <person name="Pop M."/>
            <person name="Porcelli D."/>
            <person name="Powell J.R."/>
            <person name="Prohaska S."/>
            <person name="Pruitt K."/>
            <person name="Puig M."/>
            <person name="Quesneville H."/>
            <person name="Ram K.R."/>
            <person name="Rand D."/>
            <person name="Rasmussen M.D."/>
            <person name="Reed L.K."/>
            <person name="Reenan R."/>
            <person name="Reily A."/>
            <person name="Remington K.A."/>
            <person name="Rieger T.T."/>
            <person name="Ritchie M.G."/>
            <person name="Robin C."/>
            <person name="Rogers Y.H."/>
            <person name="Rohde C."/>
            <person name="Rozas J."/>
            <person name="Rubenfield M.J."/>
            <person name="Ruiz A."/>
            <person name="Russo S."/>
            <person name="Salzberg S.L."/>
            <person name="Sanchez-Gracia A."/>
            <person name="Saranga D.J."/>
            <person name="Sato H."/>
            <person name="Schaeffer S.W."/>
            <person name="Schatz M.C."/>
            <person name="Schlenke T."/>
            <person name="Schwartz R."/>
            <person name="Segarra C."/>
            <person name="Singh R.S."/>
            <person name="Sirot L."/>
            <person name="Sirota M."/>
            <person name="Sisneros N.B."/>
            <person name="Smith C.D."/>
            <person name="Smith T.F."/>
            <person name="Spieth J."/>
            <person name="Stage D.E."/>
            <person name="Stark A."/>
            <person name="Stephan W."/>
            <person name="Strausberg R.L."/>
            <person name="Strempel S."/>
            <person name="Sturgill D."/>
            <person name="Sutton G."/>
            <person name="Sutton G.G."/>
            <person name="Tao W."/>
            <person name="Teichmann S."/>
            <person name="Tobari Y.N."/>
            <person name="Tomimura Y."/>
            <person name="Tsolas J.M."/>
            <person name="Valente V.L."/>
            <person name="Venter E."/>
            <person name="Venter J.C."/>
            <person name="Vicario S."/>
            <person name="Vieira F.G."/>
            <person name="Vilella A.J."/>
            <person name="Villasante A."/>
            <person name="Walenz B."/>
            <person name="Wang J."/>
            <person name="Wasserman M."/>
            <person name="Watts T."/>
            <person name="Wilson D."/>
            <person name="Wilson R.K."/>
            <person name="Wing R.A."/>
            <person name="Wolfner M.F."/>
            <person name="Wong A."/>
            <person name="Wong G.K."/>
            <person name="Wu C.I."/>
            <person name="Wu G."/>
            <person name="Yamamoto D."/>
            <person name="Yang H.P."/>
            <person name="Yang S.P."/>
            <person name="Yorke J.A."/>
            <person name="Yoshida K."/>
            <person name="Zdobnov E."/>
            <person name="Zhang P."/>
            <person name="Zhang Y."/>
            <person name="Zimin A.V."/>
            <person name="Baldwin J."/>
            <person name="Abdouelleil A."/>
            <person name="Abdulkadir J."/>
            <person name="Abebe A."/>
            <person name="Abera B."/>
            <person name="Abreu J."/>
            <person name="Acer S.C."/>
            <person name="Aftuck L."/>
            <person name="Alexander A."/>
            <person name="An P."/>
            <person name="Anderson E."/>
            <person name="Anderson S."/>
            <person name="Arachi H."/>
            <person name="Azer M."/>
            <person name="Bachantsang P."/>
            <person name="Barry A."/>
            <person name="Bayul T."/>
            <person name="Berlin A."/>
            <person name="Bessette D."/>
            <person name="Bloom T."/>
            <person name="Blye J."/>
            <person name="Boguslavskiy L."/>
            <person name="Bonnet C."/>
            <person name="Boukhgalter B."/>
            <person name="Bourzgui I."/>
            <person name="Brown A."/>
            <person name="Cahill P."/>
            <person name="Channer S."/>
            <person name="Cheshatsang Y."/>
            <person name="Chuda L."/>
            <person name="Citroen M."/>
            <person name="Collymore A."/>
            <person name="Cooke P."/>
            <person name="Costello M."/>
            <person name="D'Aco K."/>
            <person name="Daza R."/>
            <person name="De Haan G."/>
            <person name="DeGray S."/>
            <person name="DeMaso C."/>
            <person name="Dhargay N."/>
            <person name="Dooley K."/>
            <person name="Dooley E."/>
            <person name="Doricent M."/>
            <person name="Dorje P."/>
            <person name="Dorjee K."/>
            <person name="Dupes A."/>
            <person name="Elong R."/>
            <person name="Falk J."/>
            <person name="Farina A."/>
            <person name="Faro S."/>
            <person name="Ferguson D."/>
            <person name="Fisher S."/>
            <person name="Foley C.D."/>
            <person name="Franke A."/>
            <person name="Friedrich D."/>
            <person name="Gadbois L."/>
            <person name="Gearin G."/>
            <person name="Gearin C.R."/>
            <person name="Giannoukos G."/>
            <person name="Goode T."/>
            <person name="Graham J."/>
            <person name="Grandbois E."/>
            <person name="Grewal S."/>
            <person name="Gyaltsen K."/>
            <person name="Hafez N."/>
            <person name="Hagos B."/>
            <person name="Hall J."/>
            <person name="Henson C."/>
            <person name="Hollinger A."/>
            <person name="Honan T."/>
            <person name="Huard M.D."/>
            <person name="Hughes L."/>
            <person name="Hurhula B."/>
            <person name="Husby M.E."/>
            <person name="Kamat A."/>
            <person name="Kanga B."/>
            <person name="Kashin S."/>
            <person name="Khazanovich D."/>
            <person name="Kisner P."/>
            <person name="Lance K."/>
            <person name="Lara M."/>
            <person name="Lee W."/>
            <person name="Lennon N."/>
            <person name="Letendre F."/>
            <person name="LeVine R."/>
            <person name="Lipovsky A."/>
            <person name="Liu X."/>
            <person name="Liu J."/>
            <person name="Liu S."/>
            <person name="Lokyitsang T."/>
            <person name="Lokyitsang Y."/>
            <person name="Lubonja R."/>
            <person name="Lui A."/>
            <person name="MacDonald P."/>
            <person name="Magnisalis V."/>
            <person name="Maru K."/>
            <person name="Matthews C."/>
            <person name="McCusker W."/>
            <person name="McDonough S."/>
            <person name="Mehta T."/>
            <person name="Meldrim J."/>
            <person name="Meneus L."/>
            <person name="Mihai O."/>
            <person name="Mihalev A."/>
            <person name="Mihova T."/>
            <person name="Mittelman R."/>
            <person name="Mlenga V."/>
            <person name="Montmayeur A."/>
            <person name="Mulrain L."/>
            <person name="Navidi A."/>
            <person name="Naylor J."/>
            <person name="Negash T."/>
            <person name="Nguyen T."/>
            <person name="Nguyen N."/>
            <person name="Nicol R."/>
            <person name="Norbu C."/>
            <person name="Norbu N."/>
            <person name="Novod N."/>
            <person name="O'Neill B."/>
            <person name="Osman S."/>
            <person name="Markiewicz E."/>
            <person name="Oyono O.L."/>
            <person name="Patti C."/>
            <person name="Phunkhang P."/>
            <person name="Pierre F."/>
            <person name="Priest M."/>
            <person name="Raghuraman S."/>
            <person name="Rege F."/>
            <person name="Reyes R."/>
            <person name="Rise C."/>
            <person name="Rogov P."/>
            <person name="Ross K."/>
            <person name="Ryan E."/>
            <person name="Settipalli S."/>
            <person name="Shea T."/>
            <person name="Sherpa N."/>
            <person name="Shi L."/>
            <person name="Shih D."/>
            <person name="Sparrow T."/>
            <person name="Spaulding J."/>
            <person name="Stalker J."/>
            <person name="Stange-Thomann N."/>
            <person name="Stavropoulos S."/>
            <person name="Stone C."/>
            <person name="Strader C."/>
            <person name="Tesfaye S."/>
            <person name="Thomson T."/>
            <person name="Thoulutsang Y."/>
            <person name="Thoulutsang D."/>
            <person name="Topham K."/>
            <person name="Topping I."/>
            <person name="Tsamla T."/>
            <person name="Vassiliev H."/>
            <person name="Vo A."/>
            <person name="Wangchuk T."/>
            <person name="Wangdi T."/>
            <person name="Weiand M."/>
            <person name="Wilkinson J."/>
            <person name="Wilson A."/>
            <person name="Yadav S."/>
            <person name="Young G."/>
            <person name="Yu Q."/>
            <person name="Zembek L."/>
            <person name="Zhong D."/>
            <person name="Zimmer A."/>
            <person name="Zwirko Z."/>
            <person name="Jaffe D.B."/>
            <person name="Alvarez P."/>
            <person name="Brockman W."/>
            <person name="Butler J."/>
            <person name="Chin C."/>
            <person name="Gnerre S."/>
            <person name="Grabherr M."/>
            <person name="Kleber M."/>
            <person name="Mauceli E."/>
            <person name="MacCallum I."/>
        </authorList>
    </citation>
    <scope>NUCLEOTIDE SEQUENCE [LARGE SCALE GENOMIC DNA]</scope>
    <source>
        <strain evidence="5">Tucson 15081-1352.22</strain>
    </source>
</reference>
<evidence type="ECO:0000256" key="2">
    <source>
        <dbReference type="SAM" id="MobiDB-lite"/>
    </source>
</evidence>
<keyword evidence="1" id="KW-0193">Cuticle</keyword>
<accession>B4KWP4</accession>
<dbReference type="EMBL" id="CH933809">
    <property type="protein sequence ID" value="EDW17491.2"/>
    <property type="molecule type" value="Genomic_DNA"/>
</dbReference>
<dbReference type="AlphaFoldDB" id="B4KWP4"/>
<dbReference type="GO" id="GO:0062129">
    <property type="term" value="C:chitin-based extracellular matrix"/>
    <property type="evidence" value="ECO:0007669"/>
    <property type="project" value="TreeGrafter"/>
</dbReference>
<dbReference type="OrthoDB" id="6362401at2759"/>
<keyword evidence="3" id="KW-0732">Signal</keyword>
<organism evidence="4 5">
    <name type="scientific">Drosophila mojavensis</name>
    <name type="common">Fruit fly</name>
    <dbReference type="NCBI Taxonomy" id="7230"/>
    <lineage>
        <taxon>Eukaryota</taxon>
        <taxon>Metazoa</taxon>
        <taxon>Ecdysozoa</taxon>
        <taxon>Arthropoda</taxon>
        <taxon>Hexapoda</taxon>
        <taxon>Insecta</taxon>
        <taxon>Pterygota</taxon>
        <taxon>Neoptera</taxon>
        <taxon>Endopterygota</taxon>
        <taxon>Diptera</taxon>
        <taxon>Brachycera</taxon>
        <taxon>Muscomorpha</taxon>
        <taxon>Ephydroidea</taxon>
        <taxon>Drosophilidae</taxon>
        <taxon>Drosophila</taxon>
    </lineage>
</organism>
<dbReference type="Pfam" id="PF00379">
    <property type="entry name" value="Chitin_bind_4"/>
    <property type="match status" value="1"/>
</dbReference>
<dbReference type="KEGG" id="dmo:Dmoj_GI12700"/>
<protein>
    <submittedName>
        <fullName evidence="4">Uncharacterized protein</fullName>
    </submittedName>
</protein>